<evidence type="ECO:0000313" key="2">
    <source>
        <dbReference type="EMBL" id="EEN66644.1"/>
    </source>
</evidence>
<proteinExistence type="predicted"/>
<protein>
    <submittedName>
        <fullName evidence="2">Uncharacterized protein</fullName>
    </submittedName>
</protein>
<dbReference type="InParanoid" id="C3XZ80"/>
<feature type="compositionally biased region" description="Low complexity" evidence="1">
    <location>
        <begin position="54"/>
        <end position="70"/>
    </location>
</feature>
<sequence length="209" mass="22694">MSITVNKQRPGSWDMLTLIGCEDVFWALSLSDWAAVLKPSPDVFTIRPKHNSYLSPQPDPSSSTSQTLPLYTADKGQPAAEGLKPHSCQSGRVRSSQPFLLVFIPRQYYTVSAADGSGASRLCYPVAVVTTIKERTLCNHPGDLAIRQAAEQCIRKSPHHLAARSAGECLHTAACALRLFAYLVLVLCPRLDVCSQGSETAELGELEPV</sequence>
<gene>
    <name evidence="2" type="ORF">BRAFLDRAFT_65823</name>
</gene>
<feature type="region of interest" description="Disordered" evidence="1">
    <location>
        <begin position="49"/>
        <end position="70"/>
    </location>
</feature>
<organism>
    <name type="scientific">Branchiostoma floridae</name>
    <name type="common">Florida lancelet</name>
    <name type="synonym">Amphioxus</name>
    <dbReference type="NCBI Taxonomy" id="7739"/>
    <lineage>
        <taxon>Eukaryota</taxon>
        <taxon>Metazoa</taxon>
        <taxon>Chordata</taxon>
        <taxon>Cephalochordata</taxon>
        <taxon>Leptocardii</taxon>
        <taxon>Amphioxiformes</taxon>
        <taxon>Branchiostomatidae</taxon>
        <taxon>Branchiostoma</taxon>
    </lineage>
</organism>
<name>C3XZ80_BRAFL</name>
<dbReference type="AlphaFoldDB" id="C3XZ80"/>
<reference evidence="2" key="1">
    <citation type="journal article" date="2008" name="Nature">
        <title>The amphioxus genome and the evolution of the chordate karyotype.</title>
        <authorList>
            <consortium name="US DOE Joint Genome Institute (JGI-PGF)"/>
            <person name="Putnam N.H."/>
            <person name="Butts T."/>
            <person name="Ferrier D.E.K."/>
            <person name="Furlong R.F."/>
            <person name="Hellsten U."/>
            <person name="Kawashima T."/>
            <person name="Robinson-Rechavi M."/>
            <person name="Shoguchi E."/>
            <person name="Terry A."/>
            <person name="Yu J.-K."/>
            <person name="Benito-Gutierrez E.L."/>
            <person name="Dubchak I."/>
            <person name="Garcia-Fernandez J."/>
            <person name="Gibson-Brown J.J."/>
            <person name="Grigoriev I.V."/>
            <person name="Horton A.C."/>
            <person name="de Jong P.J."/>
            <person name="Jurka J."/>
            <person name="Kapitonov V.V."/>
            <person name="Kohara Y."/>
            <person name="Kuroki Y."/>
            <person name="Lindquist E."/>
            <person name="Lucas S."/>
            <person name="Osoegawa K."/>
            <person name="Pennacchio L.A."/>
            <person name="Salamov A.A."/>
            <person name="Satou Y."/>
            <person name="Sauka-Spengler T."/>
            <person name="Schmutz J."/>
            <person name="Shin-I T."/>
            <person name="Toyoda A."/>
            <person name="Bronner-Fraser M."/>
            <person name="Fujiyama A."/>
            <person name="Holland L.Z."/>
            <person name="Holland P.W.H."/>
            <person name="Satoh N."/>
            <person name="Rokhsar D.S."/>
        </authorList>
    </citation>
    <scope>NUCLEOTIDE SEQUENCE [LARGE SCALE GENOMIC DNA]</scope>
    <source>
        <strain evidence="2">S238N-H82</strain>
        <tissue evidence="2">Testes</tissue>
    </source>
</reference>
<evidence type="ECO:0000256" key="1">
    <source>
        <dbReference type="SAM" id="MobiDB-lite"/>
    </source>
</evidence>
<accession>C3XZ80</accession>
<dbReference type="EMBL" id="GG666475">
    <property type="protein sequence ID" value="EEN66644.1"/>
    <property type="molecule type" value="Genomic_DNA"/>
</dbReference>